<protein>
    <submittedName>
        <fullName evidence="1">Dihydroneopterin aldolase</fullName>
    </submittedName>
</protein>
<gene>
    <name evidence="1" type="ORF">SAMN05216227_10413</name>
</gene>
<keyword evidence="2" id="KW-1185">Reference proteome</keyword>
<dbReference type="RefSeq" id="WP_231579701.1">
    <property type="nucleotide sequence ID" value="NZ_FOCO01000041.1"/>
</dbReference>
<proteinExistence type="predicted"/>
<evidence type="ECO:0000313" key="2">
    <source>
        <dbReference type="Proteomes" id="UP000183002"/>
    </source>
</evidence>
<name>A0A1H8LED3_9RHOB</name>
<organism evidence="1 2">
    <name type="scientific">Pseudorhodobacter antarcticus</name>
    <dbReference type="NCBI Taxonomy" id="1077947"/>
    <lineage>
        <taxon>Bacteria</taxon>
        <taxon>Pseudomonadati</taxon>
        <taxon>Pseudomonadota</taxon>
        <taxon>Alphaproteobacteria</taxon>
        <taxon>Rhodobacterales</taxon>
        <taxon>Paracoccaceae</taxon>
        <taxon>Pseudorhodobacter</taxon>
    </lineage>
</organism>
<evidence type="ECO:0000313" key="1">
    <source>
        <dbReference type="EMBL" id="SEO03128.1"/>
    </source>
</evidence>
<sequence>MAFVFDYDPLIHQIDALSRACPYETQERLMTRIVHACASYPAIRALDICLRKRPVLAGSGSLGVRLILDAEALTALRPAAV</sequence>
<dbReference type="AlphaFoldDB" id="A0A1H8LED3"/>
<dbReference type="Gene3D" id="3.30.1130.10">
    <property type="match status" value="1"/>
</dbReference>
<dbReference type="Proteomes" id="UP000183002">
    <property type="component" value="Unassembled WGS sequence"/>
</dbReference>
<dbReference type="InterPro" id="IPR043133">
    <property type="entry name" value="GTP-CH-I_C/QueF"/>
</dbReference>
<dbReference type="EMBL" id="FOCO01000041">
    <property type="protein sequence ID" value="SEO03128.1"/>
    <property type="molecule type" value="Genomic_DNA"/>
</dbReference>
<accession>A0A1H8LED3</accession>
<reference evidence="1 2" key="1">
    <citation type="submission" date="2016-10" db="EMBL/GenBank/DDBJ databases">
        <authorList>
            <person name="de Groot N.N."/>
        </authorList>
    </citation>
    <scope>NUCLEOTIDE SEQUENCE [LARGE SCALE GENOMIC DNA]</scope>
    <source>
        <strain evidence="1 2">CGMCC 1.10836</strain>
    </source>
</reference>
<dbReference type="STRING" id="1077947.SAMN05216227_10413"/>